<evidence type="ECO:0000256" key="8">
    <source>
        <dbReference type="ARBA" id="ARBA00023077"/>
    </source>
</evidence>
<dbReference type="InterPro" id="IPR039426">
    <property type="entry name" value="TonB-dep_rcpt-like"/>
</dbReference>
<evidence type="ECO:0000259" key="14">
    <source>
        <dbReference type="Pfam" id="PF00593"/>
    </source>
</evidence>
<evidence type="ECO:0000256" key="3">
    <source>
        <dbReference type="ARBA" id="ARBA00022452"/>
    </source>
</evidence>
<name>A0ABQ5V684_9PROT</name>
<comment type="caution">
    <text evidence="16">The sequence shown here is derived from an EMBL/GenBank/DDBJ whole genome shotgun (WGS) entry which is preliminary data.</text>
</comment>
<keyword evidence="7" id="KW-0406">Ion transport</keyword>
<dbReference type="PROSITE" id="PS52016">
    <property type="entry name" value="TONB_DEPENDENT_REC_3"/>
    <property type="match status" value="1"/>
</dbReference>
<comment type="subcellular location">
    <subcellularLocation>
        <location evidence="1 11">Cell outer membrane</location>
        <topology evidence="1 11">Multi-pass membrane protein</topology>
    </subcellularLocation>
</comment>
<keyword evidence="16" id="KW-0675">Receptor</keyword>
<keyword evidence="4" id="KW-0410">Iron transport</keyword>
<accession>A0ABQ5V684</accession>
<protein>
    <submittedName>
        <fullName evidence="16">TonB-dependent receptor</fullName>
    </submittedName>
</protein>
<evidence type="ECO:0000259" key="15">
    <source>
        <dbReference type="Pfam" id="PF07715"/>
    </source>
</evidence>
<dbReference type="Pfam" id="PF07715">
    <property type="entry name" value="Plug"/>
    <property type="match status" value="1"/>
</dbReference>
<gene>
    <name evidence="16" type="ORF">GCM10007853_09320</name>
</gene>
<dbReference type="InterPro" id="IPR012910">
    <property type="entry name" value="Plug_dom"/>
</dbReference>
<dbReference type="Proteomes" id="UP001161391">
    <property type="component" value="Unassembled WGS sequence"/>
</dbReference>
<evidence type="ECO:0000256" key="10">
    <source>
        <dbReference type="ARBA" id="ARBA00023237"/>
    </source>
</evidence>
<evidence type="ECO:0000256" key="13">
    <source>
        <dbReference type="SAM" id="SignalP"/>
    </source>
</evidence>
<feature type="domain" description="TonB-dependent receptor-like beta-barrel" evidence="14">
    <location>
        <begin position="280"/>
        <end position="849"/>
    </location>
</feature>
<dbReference type="EMBL" id="BSNK01000001">
    <property type="protein sequence ID" value="GLQ23058.1"/>
    <property type="molecule type" value="Genomic_DNA"/>
</dbReference>
<evidence type="ECO:0000256" key="7">
    <source>
        <dbReference type="ARBA" id="ARBA00023065"/>
    </source>
</evidence>
<dbReference type="InterPro" id="IPR036942">
    <property type="entry name" value="Beta-barrel_TonB_sf"/>
</dbReference>
<evidence type="ECO:0000313" key="16">
    <source>
        <dbReference type="EMBL" id="GLQ23058.1"/>
    </source>
</evidence>
<dbReference type="Gene3D" id="2.40.170.20">
    <property type="entry name" value="TonB-dependent receptor, beta-barrel domain"/>
    <property type="match status" value="2"/>
</dbReference>
<dbReference type="InterPro" id="IPR000531">
    <property type="entry name" value="Beta-barrel_TonB"/>
</dbReference>
<dbReference type="Pfam" id="PF00593">
    <property type="entry name" value="TonB_dep_Rec_b-barrel"/>
    <property type="match status" value="1"/>
</dbReference>
<feature type="signal peptide" evidence="13">
    <location>
        <begin position="1"/>
        <end position="25"/>
    </location>
</feature>
<keyword evidence="8 12" id="KW-0798">TonB box</keyword>
<keyword evidence="2 11" id="KW-0813">Transport</keyword>
<evidence type="ECO:0000256" key="11">
    <source>
        <dbReference type="PROSITE-ProRule" id="PRU01360"/>
    </source>
</evidence>
<keyword evidence="17" id="KW-1185">Reference proteome</keyword>
<keyword evidence="6" id="KW-0408">Iron</keyword>
<evidence type="ECO:0000256" key="2">
    <source>
        <dbReference type="ARBA" id="ARBA00022448"/>
    </source>
</evidence>
<feature type="domain" description="TonB-dependent receptor plug" evidence="15">
    <location>
        <begin position="44"/>
        <end position="152"/>
    </location>
</feature>
<dbReference type="SUPFAM" id="SSF56935">
    <property type="entry name" value="Porins"/>
    <property type="match status" value="1"/>
</dbReference>
<reference evidence="16" key="1">
    <citation type="journal article" date="2014" name="Int. J. Syst. Evol. Microbiol.">
        <title>Complete genome of a new Firmicutes species belonging to the dominant human colonic microbiota ('Ruminococcus bicirculans') reveals two chromosomes and a selective capacity to utilize plant glucans.</title>
        <authorList>
            <consortium name="NISC Comparative Sequencing Program"/>
            <person name="Wegmann U."/>
            <person name="Louis P."/>
            <person name="Goesmann A."/>
            <person name="Henrissat B."/>
            <person name="Duncan S.H."/>
            <person name="Flint H.J."/>
        </authorList>
    </citation>
    <scope>NUCLEOTIDE SEQUENCE</scope>
    <source>
        <strain evidence="16">NBRC 108219</strain>
    </source>
</reference>
<feature type="chain" id="PRO_5045277310" evidence="13">
    <location>
        <begin position="26"/>
        <end position="886"/>
    </location>
</feature>
<reference evidence="16" key="2">
    <citation type="submission" date="2023-01" db="EMBL/GenBank/DDBJ databases">
        <title>Draft genome sequence of Algimonas ampicilliniresistens strain NBRC 108219.</title>
        <authorList>
            <person name="Sun Q."/>
            <person name="Mori K."/>
        </authorList>
    </citation>
    <scope>NUCLEOTIDE SEQUENCE</scope>
    <source>
        <strain evidence="16">NBRC 108219</strain>
    </source>
</reference>
<dbReference type="RefSeq" id="WP_284388087.1">
    <property type="nucleotide sequence ID" value="NZ_BSNK01000001.1"/>
</dbReference>
<keyword evidence="13" id="KW-0732">Signal</keyword>
<comment type="similarity">
    <text evidence="11 12">Belongs to the TonB-dependent receptor family.</text>
</comment>
<proteinExistence type="inferred from homology"/>
<evidence type="ECO:0000256" key="1">
    <source>
        <dbReference type="ARBA" id="ARBA00004571"/>
    </source>
</evidence>
<keyword evidence="5 11" id="KW-0812">Transmembrane</keyword>
<evidence type="ECO:0000256" key="12">
    <source>
        <dbReference type="RuleBase" id="RU003357"/>
    </source>
</evidence>
<evidence type="ECO:0000256" key="5">
    <source>
        <dbReference type="ARBA" id="ARBA00022692"/>
    </source>
</evidence>
<dbReference type="PANTHER" id="PTHR32552:SF81">
    <property type="entry name" value="TONB-DEPENDENT OUTER MEMBRANE RECEPTOR"/>
    <property type="match status" value="1"/>
</dbReference>
<keyword evidence="3 11" id="KW-1134">Transmembrane beta strand</keyword>
<dbReference type="PANTHER" id="PTHR32552">
    <property type="entry name" value="FERRICHROME IRON RECEPTOR-RELATED"/>
    <property type="match status" value="1"/>
</dbReference>
<evidence type="ECO:0000256" key="4">
    <source>
        <dbReference type="ARBA" id="ARBA00022496"/>
    </source>
</evidence>
<evidence type="ECO:0000313" key="17">
    <source>
        <dbReference type="Proteomes" id="UP001161391"/>
    </source>
</evidence>
<keyword evidence="9 11" id="KW-0472">Membrane</keyword>
<keyword evidence="10 11" id="KW-0998">Cell outer membrane</keyword>
<organism evidence="16 17">
    <name type="scientific">Algimonas ampicilliniresistens</name>
    <dbReference type="NCBI Taxonomy" id="1298735"/>
    <lineage>
        <taxon>Bacteria</taxon>
        <taxon>Pseudomonadati</taxon>
        <taxon>Pseudomonadota</taxon>
        <taxon>Alphaproteobacteria</taxon>
        <taxon>Maricaulales</taxon>
        <taxon>Robiginitomaculaceae</taxon>
        <taxon>Algimonas</taxon>
    </lineage>
</organism>
<evidence type="ECO:0000256" key="6">
    <source>
        <dbReference type="ARBA" id="ARBA00023004"/>
    </source>
</evidence>
<evidence type="ECO:0000256" key="9">
    <source>
        <dbReference type="ARBA" id="ARBA00023136"/>
    </source>
</evidence>
<sequence length="886" mass="93973">MIKTRSLLATSTATLALLAAPAAYAQDNFEDEVIVTATKRQTTLQDTPVAVSVTSADVIEKAQILDIKDLQSVVPTFRVSQLQNSANSTLVIRGFGNGGNNIGIEPSVGLFIDGVYRSRAAAQIVDLPNLQRVEVLSGPQSTLFGKNASAGVVSVITNEPSFDTEGYIEGGYGNYNLMYAKGYITGAIGEDVAVSLGGGLQKRDGYFEEAPGTTGGNFNDLNRFNIRAQALWTPTDDFSARLILDRSTIDENCCGTTTAVAGPTVPIIQALGGTLPGLGGTFNYVTAANRATQNEIDDQGVSLQLEKDLEWMGGVNFTSITSYRQNDSAYSSDNDFTSLRLLDDVFQDVEIDTFTQEFRIASTGSGPLSWLVGGFYFDESIDQNSGLQYGPDLRGYIDALGSQGASLVLGPQASPLFGIEQVLGFAQGTFFNENVTTDENFAQENESFSLFANFDYEVTDRLTLTVGGAYVEDEKNVSASTTNNDVFSNLTLTGAQGTTVIATGLFLDGNAAAGVPSFSQALGGLPFNATNLGLAASGAFGPAAAGYVALVQGASAGLAADPNGPLSGLLDLQFQPQFLAFPNSVEDGRTKDDDFTYTLKAAYEVSDNLNVYASTSTGFKSSSWNLTRDSRPFATSGAALQTAGLLPNNYNVTTGRNFGTRFAGPEEATVYELGLKARFEWGAINIAAFDQTITGFQSTIFQGTGFVLANAGSQSTQGIEFDTTIKPVDGLTLGFSGILQDPVYDDYQNAPVVEGGALDLADGVEDGSGDLSGAQPGGINEVSLSFSGQYDFDLTDSIEAFVRADYQYEDEVQVVDNIPGVTRDTSFVNAAMGISLENGLDVRFWGRNIFNHETLTSGFPGVVQSGTVSSYPNQPRTYGVSLRKNF</sequence>